<proteinExistence type="predicted"/>
<protein>
    <submittedName>
        <fullName evidence="1">Uncharacterized protein</fullName>
    </submittedName>
</protein>
<gene>
    <name evidence="1" type="ORF">SMRZ_LOCUS16751</name>
</gene>
<name>A0A183ML26_9TREM</name>
<organism evidence="1 2">
    <name type="scientific">Schistosoma margrebowiei</name>
    <dbReference type="NCBI Taxonomy" id="48269"/>
    <lineage>
        <taxon>Eukaryota</taxon>
        <taxon>Metazoa</taxon>
        <taxon>Spiralia</taxon>
        <taxon>Lophotrochozoa</taxon>
        <taxon>Platyhelminthes</taxon>
        <taxon>Trematoda</taxon>
        <taxon>Digenea</taxon>
        <taxon>Strigeidida</taxon>
        <taxon>Schistosomatoidea</taxon>
        <taxon>Schistosomatidae</taxon>
        <taxon>Schistosoma</taxon>
    </lineage>
</organism>
<dbReference type="Proteomes" id="UP000277204">
    <property type="component" value="Unassembled WGS sequence"/>
</dbReference>
<evidence type="ECO:0000313" key="1">
    <source>
        <dbReference type="EMBL" id="VDP21911.1"/>
    </source>
</evidence>
<sequence>MQVKTTSVAKGSTTLGLNIHKGKIKIFKRNTENTNAITHDSETLEDVGSFTYLGSIIDERRGSEAGVTSRIGKTRSTFP</sequence>
<evidence type="ECO:0000313" key="2">
    <source>
        <dbReference type="Proteomes" id="UP000277204"/>
    </source>
</evidence>
<dbReference type="EMBL" id="UZAI01017215">
    <property type="protein sequence ID" value="VDP21911.1"/>
    <property type="molecule type" value="Genomic_DNA"/>
</dbReference>
<reference evidence="1 2" key="1">
    <citation type="submission" date="2018-11" db="EMBL/GenBank/DDBJ databases">
        <authorList>
            <consortium name="Pathogen Informatics"/>
        </authorList>
    </citation>
    <scope>NUCLEOTIDE SEQUENCE [LARGE SCALE GENOMIC DNA]</scope>
    <source>
        <strain evidence="1 2">Zambia</strain>
    </source>
</reference>
<keyword evidence="2" id="KW-1185">Reference proteome</keyword>
<dbReference type="AlphaFoldDB" id="A0A183ML26"/>
<accession>A0A183ML26</accession>